<keyword evidence="2" id="KW-1185">Reference proteome</keyword>
<protein>
    <submittedName>
        <fullName evidence="1">Uncharacterized protein</fullName>
    </submittedName>
</protein>
<reference evidence="1 2" key="1">
    <citation type="submission" date="2016-10" db="EMBL/GenBank/DDBJ databases">
        <authorList>
            <person name="de Groot N.N."/>
        </authorList>
    </citation>
    <scope>NUCLEOTIDE SEQUENCE [LARGE SCALE GENOMIC DNA]</scope>
    <source>
        <strain evidence="1 2">DSM 29433</strain>
    </source>
</reference>
<dbReference type="AlphaFoldDB" id="A0A1I6MWM2"/>
<evidence type="ECO:0000313" key="2">
    <source>
        <dbReference type="Proteomes" id="UP000198926"/>
    </source>
</evidence>
<dbReference type="Proteomes" id="UP000198926">
    <property type="component" value="Unassembled WGS sequence"/>
</dbReference>
<name>A0A1I6MWM2_9RHOB</name>
<organism evidence="1 2">
    <name type="scientific">Yoonia litorea</name>
    <dbReference type="NCBI Taxonomy" id="1123755"/>
    <lineage>
        <taxon>Bacteria</taxon>
        <taxon>Pseudomonadati</taxon>
        <taxon>Pseudomonadota</taxon>
        <taxon>Alphaproteobacteria</taxon>
        <taxon>Rhodobacterales</taxon>
        <taxon>Paracoccaceae</taxon>
        <taxon>Yoonia</taxon>
    </lineage>
</organism>
<proteinExistence type="predicted"/>
<accession>A0A1I6MWM2</accession>
<evidence type="ECO:0000313" key="1">
    <source>
        <dbReference type="EMBL" id="SFS20069.1"/>
    </source>
</evidence>
<gene>
    <name evidence="1" type="ORF">SAMN05444714_2468</name>
</gene>
<sequence length="74" mass="8171">MNNYFSGCVGCDHSQSDCVDCLDIEASLTLGDALRIPPPQALKDSLFLLLNVFFHSGSFSFSSRTMLLTSFQNF</sequence>
<dbReference type="EMBL" id="FOZM01000002">
    <property type="protein sequence ID" value="SFS20069.1"/>
    <property type="molecule type" value="Genomic_DNA"/>
</dbReference>